<dbReference type="Proteomes" id="UP001495147">
    <property type="component" value="Unassembled WGS sequence"/>
</dbReference>
<keyword evidence="4" id="KW-0119">Carbohydrate metabolism</keyword>
<evidence type="ECO:0000256" key="1">
    <source>
        <dbReference type="ARBA" id="ARBA00005641"/>
    </source>
</evidence>
<dbReference type="Pfam" id="PF00150">
    <property type="entry name" value="Cellulase"/>
    <property type="match status" value="1"/>
</dbReference>
<protein>
    <submittedName>
        <fullName evidence="10">Cellulase family glycosylhydrolase</fullName>
    </submittedName>
</protein>
<evidence type="ECO:0000256" key="7">
    <source>
        <dbReference type="RuleBase" id="RU361153"/>
    </source>
</evidence>
<comment type="caution">
    <text evidence="10">The sequence shown here is derived from an EMBL/GenBank/DDBJ whole genome shotgun (WGS) entry which is preliminary data.</text>
</comment>
<dbReference type="PANTHER" id="PTHR31297">
    <property type="entry name" value="GLUCAN ENDO-1,6-BETA-GLUCOSIDASE B"/>
    <property type="match status" value="1"/>
</dbReference>
<feature type="chain" id="PRO_5046356528" evidence="8">
    <location>
        <begin position="22"/>
        <end position="397"/>
    </location>
</feature>
<gene>
    <name evidence="10" type="ORF">ABDJ85_01570</name>
</gene>
<keyword evidence="5 7" id="KW-0326">Glycosidase</keyword>
<evidence type="ECO:0000256" key="5">
    <source>
        <dbReference type="ARBA" id="ARBA00023295"/>
    </source>
</evidence>
<evidence type="ECO:0000256" key="2">
    <source>
        <dbReference type="ARBA" id="ARBA00022801"/>
    </source>
</evidence>
<organism evidence="10 11">
    <name type="scientific">Roseateles paludis</name>
    <dbReference type="NCBI Taxonomy" id="3145238"/>
    <lineage>
        <taxon>Bacteria</taxon>
        <taxon>Pseudomonadati</taxon>
        <taxon>Pseudomonadota</taxon>
        <taxon>Betaproteobacteria</taxon>
        <taxon>Burkholderiales</taxon>
        <taxon>Sphaerotilaceae</taxon>
        <taxon>Roseateles</taxon>
    </lineage>
</organism>
<evidence type="ECO:0000256" key="3">
    <source>
        <dbReference type="ARBA" id="ARBA00023001"/>
    </source>
</evidence>
<keyword evidence="11" id="KW-1185">Reference proteome</keyword>
<evidence type="ECO:0000313" key="10">
    <source>
        <dbReference type="EMBL" id="MEO3690138.1"/>
    </source>
</evidence>
<dbReference type="InterPro" id="IPR001547">
    <property type="entry name" value="Glyco_hydro_5"/>
</dbReference>
<reference evidence="10 11" key="1">
    <citation type="submission" date="2024-05" db="EMBL/GenBank/DDBJ databases">
        <title>Roseateles sp. DJS-2-20 16S ribosomal RNA gene Genome sequencing and assembly.</title>
        <authorList>
            <person name="Woo H."/>
        </authorList>
    </citation>
    <scope>NUCLEOTIDE SEQUENCE [LARGE SCALE GENOMIC DNA]</scope>
    <source>
        <strain evidence="10 11">DJS-2-20</strain>
    </source>
</reference>
<evidence type="ECO:0000256" key="8">
    <source>
        <dbReference type="SAM" id="SignalP"/>
    </source>
</evidence>
<comment type="similarity">
    <text evidence="1 7">Belongs to the glycosyl hydrolase 5 (cellulase A) family.</text>
</comment>
<dbReference type="SUPFAM" id="SSF51445">
    <property type="entry name" value="(Trans)glycosidases"/>
    <property type="match status" value="1"/>
</dbReference>
<keyword evidence="3" id="KW-0136">Cellulose degradation</keyword>
<dbReference type="Gene3D" id="3.20.20.80">
    <property type="entry name" value="Glycosidases"/>
    <property type="match status" value="1"/>
</dbReference>
<dbReference type="InterPro" id="IPR050386">
    <property type="entry name" value="Glycosyl_hydrolase_5"/>
</dbReference>
<keyword evidence="8" id="KW-0732">Signal</keyword>
<dbReference type="EMBL" id="JBDPZD010000001">
    <property type="protein sequence ID" value="MEO3690138.1"/>
    <property type="molecule type" value="Genomic_DNA"/>
</dbReference>
<evidence type="ECO:0000313" key="11">
    <source>
        <dbReference type="Proteomes" id="UP001495147"/>
    </source>
</evidence>
<keyword evidence="6" id="KW-0624">Polysaccharide degradation</keyword>
<feature type="signal peptide" evidence="8">
    <location>
        <begin position="1"/>
        <end position="21"/>
    </location>
</feature>
<proteinExistence type="inferred from homology"/>
<accession>A0ABV0FW46</accession>
<dbReference type="RefSeq" id="WP_347702971.1">
    <property type="nucleotide sequence ID" value="NZ_JBDPZD010000001.1"/>
</dbReference>
<dbReference type="InterPro" id="IPR017853">
    <property type="entry name" value="GH"/>
</dbReference>
<name>A0ABV0FW46_9BURK</name>
<evidence type="ECO:0000256" key="6">
    <source>
        <dbReference type="ARBA" id="ARBA00023326"/>
    </source>
</evidence>
<feature type="domain" description="Glycoside hydrolase family 5" evidence="9">
    <location>
        <begin position="37"/>
        <end position="346"/>
    </location>
</feature>
<evidence type="ECO:0000256" key="4">
    <source>
        <dbReference type="ARBA" id="ARBA00023277"/>
    </source>
</evidence>
<evidence type="ECO:0000259" key="9">
    <source>
        <dbReference type="Pfam" id="PF00150"/>
    </source>
</evidence>
<dbReference type="PANTHER" id="PTHR31297:SF41">
    <property type="entry name" value="ENDOGLUCANASE, PUTATIVE (AFU_ORTHOLOGUE AFUA_5G01830)-RELATED"/>
    <property type="match status" value="1"/>
</dbReference>
<sequence>MRWLRGVVLMLTLACATQAHAADLISFWQRPQHGSNCFNESPPDAAYFKALRDYGATWVRLTFSKWKSASGARDFLYGSLDDYRALNPDDLAVLRATLDRAHAAGLKVVLVPLGLPGARWVQLNNDKDDDRLWSQPGFAAQAAASWRDLAEALKDHPAIAAYNLLNEPIPEKHDGLPEHASDEDQARWYATARGGLRDLPKFYEAVIQRVREVDANTPVMVDAGYYAAADAFGYWPRPLSDERVLYGYHMYEPWMATSAPDKLRKRPLRYPGVVPFASGEQPWDAEAVARYLQKPLDWAAQHKLPTWRMVAAEFGCRRTWPDCARYMEDVLTALDAHQVHWAFYSFREHWDGMDYELGSGRLPQAYWQAREAGRDYPLQRGPTPVFEPIRKRLAASR</sequence>
<keyword evidence="2 7" id="KW-0378">Hydrolase</keyword>